<reference evidence="8" key="2">
    <citation type="submission" date="2020-04" db="EMBL/GenBank/DDBJ databases">
        <authorList>
            <consortium name="NCBI Genome Project"/>
        </authorList>
    </citation>
    <scope>NUCLEOTIDE SEQUENCE</scope>
    <source>
        <strain evidence="8">CBS 781.70</strain>
    </source>
</reference>
<sequence>MSSPGTLDPAGPLQSRLPDNHAHGIPASTRSLEDGDDTRSEGHFDRDGDPSLRPPKKRQKRNKPTLSCAECVERKTKCDRGRPRCISCLKRQTECTYSARAELIYSVRFVDPSSPSPSLTIRPSSVPSTKIKSRRESDDAGNGLSNVTSSAFLLSHIPYSKPSPSDVFGVGKEHPFANYWTCQGGLPEVIGILPKKDQADILVAKYFECVDPVYPMLNQQSFLQDYENFWQLQIQDKYKADPGLVALQLIIYAMGTQFFPKTCATADGTQQAQMAEFYVSAAHQALRIFAYLSRVNLSSIQAMILICYFLMNDNKASDAWAFGGVLIRQAYALGLNRCPDIIVPDATPEEKQQRRKVWQAVFVQDTFLTILLSLPPTSTFSDCTVDSLTEDPEPATLQTPLNLISTRGDVRYTRTMWHLANLVQRTICYPRALSQPATTTPASKRGLVANYQSLYREFPHMLTETQRGWTAQLVQNGEYRTARQSLFLRSNYWHSLMLIHADEGTPPNSRHDSAISHIPTIDARAAVDAARTAIATFFDLWQWFETEAGVWWVFQHRAYEEALMICRLLAAYGSQFPPISSPRLEPDPLFIAAKADVARMLEILEQVGTSAPELQKTRREILCQACEAVGDGL</sequence>
<evidence type="ECO:0000259" key="5">
    <source>
        <dbReference type="PROSITE" id="PS50048"/>
    </source>
</evidence>
<proteinExistence type="predicted"/>
<feature type="region of interest" description="Disordered" evidence="4">
    <location>
        <begin position="1"/>
        <end position="66"/>
    </location>
</feature>
<dbReference type="InterPro" id="IPR050613">
    <property type="entry name" value="Sec_Metabolite_Reg"/>
</dbReference>
<evidence type="ECO:0000256" key="2">
    <source>
        <dbReference type="ARBA" id="ARBA00022723"/>
    </source>
</evidence>
<protein>
    <recommendedName>
        <fullName evidence="5">Zn(2)-C6 fungal-type domain-containing protein</fullName>
    </recommendedName>
</protein>
<organism evidence="6">
    <name type="scientific">Eremomyces bilateralis CBS 781.70</name>
    <dbReference type="NCBI Taxonomy" id="1392243"/>
    <lineage>
        <taxon>Eukaryota</taxon>
        <taxon>Fungi</taxon>
        <taxon>Dikarya</taxon>
        <taxon>Ascomycota</taxon>
        <taxon>Pezizomycotina</taxon>
        <taxon>Dothideomycetes</taxon>
        <taxon>Dothideomycetes incertae sedis</taxon>
        <taxon>Eremomycetales</taxon>
        <taxon>Eremomycetaceae</taxon>
        <taxon>Eremomyces</taxon>
    </lineage>
</organism>
<evidence type="ECO:0000256" key="1">
    <source>
        <dbReference type="ARBA" id="ARBA00004123"/>
    </source>
</evidence>
<feature type="compositionally biased region" description="Basic residues" evidence="4">
    <location>
        <begin position="54"/>
        <end position="63"/>
    </location>
</feature>
<keyword evidence="7" id="KW-1185">Reference proteome</keyword>
<dbReference type="EMBL" id="ML975161">
    <property type="protein sequence ID" value="KAF1811563.1"/>
    <property type="molecule type" value="Genomic_DNA"/>
</dbReference>
<dbReference type="CDD" id="cd12148">
    <property type="entry name" value="fungal_TF_MHR"/>
    <property type="match status" value="1"/>
</dbReference>
<feature type="compositionally biased region" description="Polar residues" evidence="4">
    <location>
        <begin position="116"/>
        <end position="130"/>
    </location>
</feature>
<feature type="domain" description="Zn(2)-C6 fungal-type" evidence="5">
    <location>
        <begin position="67"/>
        <end position="97"/>
    </location>
</feature>
<dbReference type="Gene3D" id="4.10.240.10">
    <property type="entry name" value="Zn(2)-C6 fungal-type DNA-binding domain"/>
    <property type="match status" value="1"/>
</dbReference>
<keyword evidence="2" id="KW-0479">Metal-binding</keyword>
<dbReference type="GO" id="GO:0006351">
    <property type="term" value="P:DNA-templated transcription"/>
    <property type="evidence" value="ECO:0007669"/>
    <property type="project" value="InterPro"/>
</dbReference>
<dbReference type="SMART" id="SM00066">
    <property type="entry name" value="GAL4"/>
    <property type="match status" value="1"/>
</dbReference>
<dbReference type="Proteomes" id="UP000504638">
    <property type="component" value="Unplaced"/>
</dbReference>
<dbReference type="PANTHER" id="PTHR31001">
    <property type="entry name" value="UNCHARACTERIZED TRANSCRIPTIONAL REGULATORY PROTEIN"/>
    <property type="match status" value="1"/>
</dbReference>
<dbReference type="CDD" id="cd00067">
    <property type="entry name" value="GAL4"/>
    <property type="match status" value="1"/>
</dbReference>
<evidence type="ECO:0000313" key="8">
    <source>
        <dbReference type="RefSeq" id="XP_033533194.1"/>
    </source>
</evidence>
<dbReference type="AlphaFoldDB" id="A0A6G1G0J8"/>
<evidence type="ECO:0000256" key="3">
    <source>
        <dbReference type="ARBA" id="ARBA00023242"/>
    </source>
</evidence>
<dbReference type="InterPro" id="IPR036864">
    <property type="entry name" value="Zn2-C6_fun-type_DNA-bd_sf"/>
</dbReference>
<reference evidence="8" key="3">
    <citation type="submission" date="2025-04" db="UniProtKB">
        <authorList>
            <consortium name="RefSeq"/>
        </authorList>
    </citation>
    <scope>IDENTIFICATION</scope>
    <source>
        <strain evidence="8">CBS 781.70</strain>
    </source>
</reference>
<evidence type="ECO:0000313" key="6">
    <source>
        <dbReference type="EMBL" id="KAF1811563.1"/>
    </source>
</evidence>
<dbReference type="GO" id="GO:0005634">
    <property type="term" value="C:nucleus"/>
    <property type="evidence" value="ECO:0007669"/>
    <property type="project" value="UniProtKB-SubCell"/>
</dbReference>
<accession>A0A6G1G0J8</accession>
<dbReference type="GO" id="GO:0008270">
    <property type="term" value="F:zinc ion binding"/>
    <property type="evidence" value="ECO:0007669"/>
    <property type="project" value="InterPro"/>
</dbReference>
<dbReference type="Pfam" id="PF04082">
    <property type="entry name" value="Fungal_trans"/>
    <property type="match status" value="1"/>
</dbReference>
<dbReference type="OrthoDB" id="2406834at2759"/>
<dbReference type="SUPFAM" id="SSF57701">
    <property type="entry name" value="Zn2/Cys6 DNA-binding domain"/>
    <property type="match status" value="1"/>
</dbReference>
<comment type="subcellular location">
    <subcellularLocation>
        <location evidence="1">Nucleus</location>
    </subcellularLocation>
</comment>
<dbReference type="PROSITE" id="PS50048">
    <property type="entry name" value="ZN2_CY6_FUNGAL_2"/>
    <property type="match status" value="1"/>
</dbReference>
<keyword evidence="3" id="KW-0539">Nucleus</keyword>
<gene>
    <name evidence="6 8" type="ORF">P152DRAFT_398942</name>
</gene>
<feature type="region of interest" description="Disordered" evidence="4">
    <location>
        <begin position="112"/>
        <end position="143"/>
    </location>
</feature>
<dbReference type="InterPro" id="IPR007219">
    <property type="entry name" value="XnlR_reg_dom"/>
</dbReference>
<name>A0A6G1G0J8_9PEZI</name>
<dbReference type="GO" id="GO:0003677">
    <property type="term" value="F:DNA binding"/>
    <property type="evidence" value="ECO:0007669"/>
    <property type="project" value="InterPro"/>
</dbReference>
<dbReference type="RefSeq" id="XP_033533194.1">
    <property type="nucleotide sequence ID" value="XM_033676493.1"/>
</dbReference>
<dbReference type="SMART" id="SM00906">
    <property type="entry name" value="Fungal_trans"/>
    <property type="match status" value="1"/>
</dbReference>
<dbReference type="PANTHER" id="PTHR31001:SF81">
    <property type="entry name" value="ZN(II)2CYS6 TRANSCRIPTION FACTOR"/>
    <property type="match status" value="1"/>
</dbReference>
<dbReference type="InterPro" id="IPR001138">
    <property type="entry name" value="Zn2Cys6_DnaBD"/>
</dbReference>
<evidence type="ECO:0000313" key="7">
    <source>
        <dbReference type="Proteomes" id="UP000504638"/>
    </source>
</evidence>
<reference evidence="6 8" key="1">
    <citation type="submission" date="2020-01" db="EMBL/GenBank/DDBJ databases">
        <authorList>
            <consortium name="DOE Joint Genome Institute"/>
            <person name="Haridas S."/>
            <person name="Albert R."/>
            <person name="Binder M."/>
            <person name="Bloem J."/>
            <person name="Labutti K."/>
            <person name="Salamov A."/>
            <person name="Andreopoulos B."/>
            <person name="Baker S.E."/>
            <person name="Barry K."/>
            <person name="Bills G."/>
            <person name="Bluhm B.H."/>
            <person name="Cannon C."/>
            <person name="Castanera R."/>
            <person name="Culley D.E."/>
            <person name="Daum C."/>
            <person name="Ezra D."/>
            <person name="Gonzalez J.B."/>
            <person name="Henrissat B."/>
            <person name="Kuo A."/>
            <person name="Liang C."/>
            <person name="Lipzen A."/>
            <person name="Lutzoni F."/>
            <person name="Magnuson J."/>
            <person name="Mondo S."/>
            <person name="Nolan M."/>
            <person name="Ohm R."/>
            <person name="Pangilinan J."/>
            <person name="Park H.-J."/>
            <person name="Ramirez L."/>
            <person name="Alfaro M."/>
            <person name="Sun H."/>
            <person name="Tritt A."/>
            <person name="Yoshinaga Y."/>
            <person name="Zwiers L.-H."/>
            <person name="Turgeon B.G."/>
            <person name="Goodwin S.B."/>
            <person name="Spatafora J.W."/>
            <person name="Crous P.W."/>
            <person name="Grigoriev I.V."/>
        </authorList>
    </citation>
    <scope>NUCLEOTIDE SEQUENCE</scope>
    <source>
        <strain evidence="6 8">CBS 781.70</strain>
    </source>
</reference>
<dbReference type="GO" id="GO:0000981">
    <property type="term" value="F:DNA-binding transcription factor activity, RNA polymerase II-specific"/>
    <property type="evidence" value="ECO:0007669"/>
    <property type="project" value="InterPro"/>
</dbReference>
<evidence type="ECO:0000256" key="4">
    <source>
        <dbReference type="SAM" id="MobiDB-lite"/>
    </source>
</evidence>
<dbReference type="GeneID" id="54417063"/>
<feature type="compositionally biased region" description="Basic and acidic residues" evidence="4">
    <location>
        <begin position="31"/>
        <end position="50"/>
    </location>
</feature>
<dbReference type="Pfam" id="PF00172">
    <property type="entry name" value="Zn_clus"/>
    <property type="match status" value="1"/>
</dbReference>